<dbReference type="EMBL" id="LQYN01000116">
    <property type="protein sequence ID" value="KYC92240.1"/>
    <property type="molecule type" value="Genomic_DNA"/>
</dbReference>
<evidence type="ECO:0000313" key="1">
    <source>
        <dbReference type="EMBL" id="KYC92240.1"/>
    </source>
</evidence>
<gene>
    <name evidence="1" type="ORF">B4102_3781</name>
</gene>
<dbReference type="STRING" id="46224.B4102_3781"/>
<dbReference type="AlphaFoldDB" id="A0A150KNA2"/>
<keyword evidence="2" id="KW-1185">Reference proteome</keyword>
<dbReference type="PATRIC" id="fig|46224.3.peg.861"/>
<comment type="caution">
    <text evidence="1">The sequence shown here is derived from an EMBL/GenBank/DDBJ whole genome shotgun (WGS) entry which is preliminary data.</text>
</comment>
<sequence length="176" mass="20104">MKIKIIKDKLGIPLGEVLKVYILASGKMNFYQVIDGRFSGRVICSTECVVLDEIQDDHRVELPLQVFEALERVKRAWRKILNKDEMNGFLLNIHANGVGTHGDLPIIRQFAASHPTDYIKALANGYKPKETNITKEVSNMIREYIDAGYAEDKDKDIKKFAEKLTNFFKEKLSKTS</sequence>
<proteinExistence type="predicted"/>
<reference evidence="1 2" key="1">
    <citation type="submission" date="2016-01" db="EMBL/GenBank/DDBJ databases">
        <title>Genome Sequences of Twelve Sporeforming Bacillus Species Isolated from Foods.</title>
        <authorList>
            <person name="Berendsen E.M."/>
            <person name="Wells-Bennik M.H."/>
            <person name="Krawcyk A.O."/>
            <person name="De Jong A."/>
            <person name="Holsappel S."/>
            <person name="Eijlander R.T."/>
            <person name="Kuipers O.P."/>
        </authorList>
    </citation>
    <scope>NUCLEOTIDE SEQUENCE [LARGE SCALE GENOMIC DNA]</scope>
    <source>
        <strain evidence="1 2">B4102</strain>
    </source>
</reference>
<dbReference type="RefSeq" id="WP_066235355.1">
    <property type="nucleotide sequence ID" value="NZ_LQYN01000116.1"/>
</dbReference>
<dbReference type="Proteomes" id="UP000075666">
    <property type="component" value="Unassembled WGS sequence"/>
</dbReference>
<accession>A0A150KNA2</accession>
<name>A0A150KNA2_9BACI</name>
<protein>
    <submittedName>
        <fullName evidence="1">Uncharacterized protein</fullName>
    </submittedName>
</protein>
<evidence type="ECO:0000313" key="2">
    <source>
        <dbReference type="Proteomes" id="UP000075666"/>
    </source>
</evidence>
<organism evidence="1 2">
    <name type="scientific">Heyndrickxia sporothermodurans</name>
    <dbReference type="NCBI Taxonomy" id="46224"/>
    <lineage>
        <taxon>Bacteria</taxon>
        <taxon>Bacillati</taxon>
        <taxon>Bacillota</taxon>
        <taxon>Bacilli</taxon>
        <taxon>Bacillales</taxon>
        <taxon>Bacillaceae</taxon>
        <taxon>Heyndrickxia</taxon>
    </lineage>
</organism>